<keyword evidence="2 6" id="KW-0812">Transmembrane</keyword>
<dbReference type="NCBIfam" id="TIGR00751">
    <property type="entry name" value="menA"/>
    <property type="match status" value="1"/>
</dbReference>
<proteinExistence type="predicted"/>
<dbReference type="InterPro" id="IPR026046">
    <property type="entry name" value="UBIAD1"/>
</dbReference>
<dbReference type="AlphaFoldDB" id="A0A3A1Y6Q5"/>
<evidence type="ECO:0000256" key="2">
    <source>
        <dbReference type="ARBA" id="ARBA00022692"/>
    </source>
</evidence>
<evidence type="ECO:0000256" key="4">
    <source>
        <dbReference type="ARBA" id="ARBA00023136"/>
    </source>
</evidence>
<reference evidence="7 8" key="1">
    <citation type="submission" date="2017-08" db="EMBL/GenBank/DDBJ databases">
        <title>Reclassification of Bisgaard taxon 37 and 44.</title>
        <authorList>
            <person name="Christensen H."/>
        </authorList>
    </citation>
    <scope>NUCLEOTIDE SEQUENCE [LARGE SCALE GENOMIC DNA]</scope>
    <source>
        <strain evidence="7 8">B96_4</strain>
    </source>
</reference>
<evidence type="ECO:0000256" key="1">
    <source>
        <dbReference type="ARBA" id="ARBA00004141"/>
    </source>
</evidence>
<dbReference type="CDD" id="cd13962">
    <property type="entry name" value="PT_UbiA_UBIAD1"/>
    <property type="match status" value="1"/>
</dbReference>
<dbReference type="EMBL" id="NRJH01000018">
    <property type="protein sequence ID" value="RIY33295.1"/>
    <property type="molecule type" value="Genomic_DNA"/>
</dbReference>
<comment type="subcellular location">
    <subcellularLocation>
        <location evidence="1">Membrane</location>
        <topology evidence="1">Multi-pass membrane protein</topology>
    </subcellularLocation>
</comment>
<sequence length="372" mass="42571">MTEKNTFTEVEENINPTLDDGIGDIADLADKSKTDILFGNLKPSTVREAYRDERAWRQKYRMAYLKHPRLFVLYQIINPYSQVKTFLAILLGTSLALLTRSEINWLVFVLCLVLGFLLQVFANLCKEYSSEDLGTKYECRICEFEAYPGEKIITRRRVLQFIKLNFILIIAACVALIFVAQLNLGSILVFSGLIIVILNLLSRYSIGKNPYNFTVLGELSYFLVYGVVMVDASFYLQVHDFDTYLLFPALAFGFLCVATLNLFNMRDSYVARAYHKDNLAVVLGTKASRLFQTLFYILALIFYSYFNTVIAAPWFAYLFFISLPLIAFHLYVIHTDASTKALNNQKYIANLINFVTTGTFIVTTVIAIYAWQ</sequence>
<dbReference type="GO" id="GO:0046428">
    <property type="term" value="F:1,4-dihydroxy-2-naphthoate polyprenyltransferase activity"/>
    <property type="evidence" value="ECO:0007669"/>
    <property type="project" value="UniProtKB-UniRule"/>
</dbReference>
<gene>
    <name evidence="7" type="primary">menA</name>
    <name evidence="7" type="ORF">CJP74_02395</name>
</gene>
<organism evidence="7 8">
    <name type="scientific">Psittacicella melopsittaci</name>
    <dbReference type="NCBI Taxonomy" id="2028576"/>
    <lineage>
        <taxon>Bacteria</taxon>
        <taxon>Pseudomonadati</taxon>
        <taxon>Pseudomonadota</taxon>
        <taxon>Gammaproteobacteria</taxon>
        <taxon>Pasteurellales</taxon>
        <taxon>Psittacicellaceae</taxon>
        <taxon>Psittacicella</taxon>
    </lineage>
</organism>
<keyword evidence="8" id="KW-1185">Reference proteome</keyword>
<feature type="transmembrane region" description="Helical" evidence="6">
    <location>
        <begin position="347"/>
        <end position="371"/>
    </location>
</feature>
<keyword evidence="4 6" id="KW-0472">Membrane</keyword>
<keyword evidence="3 6" id="KW-1133">Transmembrane helix</keyword>
<protein>
    <recommendedName>
        <fullName evidence="5">1,4-dihydroxy-2-naphthoate octaprenyltransferase</fullName>
        <ecNumber evidence="5">2.5.1.74</ecNumber>
    </recommendedName>
</protein>
<keyword evidence="7" id="KW-0808">Transferase</keyword>
<accession>A0A3A1Y6Q5</accession>
<name>A0A3A1Y6Q5_9GAMM</name>
<evidence type="ECO:0000256" key="3">
    <source>
        <dbReference type="ARBA" id="ARBA00022989"/>
    </source>
</evidence>
<comment type="caution">
    <text evidence="7">The sequence shown here is derived from an EMBL/GenBank/DDBJ whole genome shotgun (WGS) entry which is preliminary data.</text>
</comment>
<dbReference type="RefSeq" id="WP_119496686.1">
    <property type="nucleotide sequence ID" value="NZ_NRJH01000018.1"/>
</dbReference>
<dbReference type="GO" id="GO:0016020">
    <property type="term" value="C:membrane"/>
    <property type="evidence" value="ECO:0007669"/>
    <property type="project" value="UniProtKB-SubCell"/>
</dbReference>
<evidence type="ECO:0000313" key="7">
    <source>
        <dbReference type="EMBL" id="RIY33295.1"/>
    </source>
</evidence>
<feature type="transmembrane region" description="Helical" evidence="6">
    <location>
        <begin position="103"/>
        <end position="122"/>
    </location>
</feature>
<feature type="transmembrane region" description="Helical" evidence="6">
    <location>
        <begin position="161"/>
        <end position="178"/>
    </location>
</feature>
<evidence type="ECO:0000313" key="8">
    <source>
        <dbReference type="Proteomes" id="UP000266258"/>
    </source>
</evidence>
<feature type="transmembrane region" description="Helical" evidence="6">
    <location>
        <begin position="290"/>
        <end position="308"/>
    </location>
</feature>
<dbReference type="GO" id="GO:0009234">
    <property type="term" value="P:menaquinone biosynthetic process"/>
    <property type="evidence" value="ECO:0007669"/>
    <property type="project" value="UniProtKB-UniRule"/>
</dbReference>
<dbReference type="InterPro" id="IPR000537">
    <property type="entry name" value="UbiA_prenyltransferase"/>
</dbReference>
<feature type="transmembrane region" description="Helical" evidence="6">
    <location>
        <begin position="244"/>
        <end position="263"/>
    </location>
</feature>
<feature type="transmembrane region" description="Helical" evidence="6">
    <location>
        <begin position="213"/>
        <end position="238"/>
    </location>
</feature>
<dbReference type="Proteomes" id="UP000266258">
    <property type="component" value="Unassembled WGS sequence"/>
</dbReference>
<dbReference type="OrthoDB" id="9767568at2"/>
<evidence type="ECO:0000256" key="5">
    <source>
        <dbReference type="NCBIfam" id="TIGR00751"/>
    </source>
</evidence>
<feature type="transmembrane region" description="Helical" evidence="6">
    <location>
        <begin position="71"/>
        <end position="97"/>
    </location>
</feature>
<feature type="transmembrane region" description="Helical" evidence="6">
    <location>
        <begin position="314"/>
        <end position="335"/>
    </location>
</feature>
<dbReference type="Pfam" id="PF01040">
    <property type="entry name" value="UbiA"/>
    <property type="match status" value="1"/>
</dbReference>
<dbReference type="EC" id="2.5.1.74" evidence="5"/>
<evidence type="ECO:0000256" key="6">
    <source>
        <dbReference type="SAM" id="Phobius"/>
    </source>
</evidence>
<feature type="transmembrane region" description="Helical" evidence="6">
    <location>
        <begin position="184"/>
        <end position="201"/>
    </location>
</feature>